<dbReference type="Proteomes" id="UP000011885">
    <property type="component" value="Unassembled WGS sequence"/>
</dbReference>
<gene>
    <name evidence="3" type="ORF">RSSM_00352</name>
</gene>
<feature type="compositionally biased region" description="Polar residues" evidence="1">
    <location>
        <begin position="96"/>
        <end position="112"/>
    </location>
</feature>
<evidence type="ECO:0000256" key="2">
    <source>
        <dbReference type="SAM" id="Phobius"/>
    </source>
</evidence>
<keyword evidence="4" id="KW-1185">Reference proteome</keyword>
<name>M5U9Z3_9BACT</name>
<feature type="compositionally biased region" description="Low complexity" evidence="1">
    <location>
        <begin position="566"/>
        <end position="579"/>
    </location>
</feature>
<protein>
    <recommendedName>
        <fullName evidence="5">Transmembrane protein</fullName>
    </recommendedName>
</protein>
<evidence type="ECO:0000256" key="1">
    <source>
        <dbReference type="SAM" id="MobiDB-lite"/>
    </source>
</evidence>
<feature type="region of interest" description="Disordered" evidence="1">
    <location>
        <begin position="532"/>
        <end position="590"/>
    </location>
</feature>
<evidence type="ECO:0000313" key="4">
    <source>
        <dbReference type="Proteomes" id="UP000011885"/>
    </source>
</evidence>
<dbReference type="PATRIC" id="fig|1263870.3.peg.386"/>
<comment type="caution">
    <text evidence="3">The sequence shown here is derived from an EMBL/GenBank/DDBJ whole genome shotgun (WGS) entry which is preliminary data.</text>
</comment>
<accession>M5U9Z3</accession>
<evidence type="ECO:0008006" key="5">
    <source>
        <dbReference type="Google" id="ProtNLM"/>
    </source>
</evidence>
<feature type="region of interest" description="Disordered" evidence="1">
    <location>
        <begin position="1"/>
        <end position="116"/>
    </location>
</feature>
<organism evidence="3 4">
    <name type="scientific">Rhodopirellula sallentina SM41</name>
    <dbReference type="NCBI Taxonomy" id="1263870"/>
    <lineage>
        <taxon>Bacteria</taxon>
        <taxon>Pseudomonadati</taxon>
        <taxon>Planctomycetota</taxon>
        <taxon>Planctomycetia</taxon>
        <taxon>Pirellulales</taxon>
        <taxon>Pirellulaceae</taxon>
        <taxon>Rhodopirellula</taxon>
    </lineage>
</organism>
<evidence type="ECO:0000313" key="3">
    <source>
        <dbReference type="EMBL" id="EMI58220.1"/>
    </source>
</evidence>
<reference evidence="3 4" key="1">
    <citation type="journal article" date="2013" name="Mar. Genomics">
        <title>Expression of sulfatases in Rhodopirellula baltica and the diversity of sulfatases in the genus Rhodopirellula.</title>
        <authorList>
            <person name="Wegner C.E."/>
            <person name="Richter-Heitmann T."/>
            <person name="Klindworth A."/>
            <person name="Klockow C."/>
            <person name="Richter M."/>
            <person name="Achstetter T."/>
            <person name="Glockner F.O."/>
            <person name="Harder J."/>
        </authorList>
    </citation>
    <scope>NUCLEOTIDE SEQUENCE [LARGE SCALE GENOMIC DNA]</scope>
    <source>
        <strain evidence="3 4">SM41</strain>
    </source>
</reference>
<sequence length="905" mass="97501">MVPIGSTMPSEPIPADESPKKDPQSRVPRSVVPKLLPPTNTGRYVTGASGHGEAMFDSGLVKKPPAEDPTAENAANEYGPDATGSDVKGSGAAGPDSSTSHPDSTASRTGDLQTPDDIATEMAFDEIAVEEMVRDLELEARGDDGLADEDSSTSANEDDFAVIGVQNFEWRLSVIRIAAHRSADAIAASQLVEPSCDKEEKLARIVLSTYRLIDPRFRPSYFQQVRVGRLLPLALQRAACIDFTPPTLQTRSRVSRNESVRLFGHPFPIRVDRKHDSTRKKRRRAVPQGDDVSSRDEALEVLAELRAFSTATTVRRWMHDTRFLSAMIIVIAATTVGLGVFAARRRLILPSPAVNRPASVQANAASGPAPDVLAATDEEAGWIAVDPVDSDRTQLPDRSMPHVPASDAEIGSAAMTTDELLAALAEVGRTPPVTTPLPIEALPRNTKPGGALPREVLPGEALHREALPMNPTAGMPDVASIDVATDGPTGLRSRTLNDGRIADDASSGDQSSSLLDWMPEISLPELFDLDVSSASANTPSPREMPNAEAAGVGSDSEGLAATEENATATSDSPATSDSIAMDEFVPKPPVHSDEEIATAVSGLWSETESAARRFTVASASSLIEQWDLVAEIASPDSLEYAAAHDLIRQAAWLTHPVSDIVASLRQTAALQAFRFADVSHVDAELHSTMGLTGDEVDRLLASWRASRRRVVASADVERMLVQANVLLDRIVTSDQIDASKRAALLDDFRTEVERLAKIVSDEELLAETDELFTAISSLPASAEWTRLLDADKPSGLLGTIYCLQQRRWEEGILWLRQSSNLVVAGCAKAECELLQSGGPDSSDADWIALADRWTKVAQRLSGREAASIRWHALQIYGNEESTADQRKELIDALPQYMRSEFAGLQ</sequence>
<keyword evidence="2" id="KW-1133">Transmembrane helix</keyword>
<feature type="transmembrane region" description="Helical" evidence="2">
    <location>
        <begin position="323"/>
        <end position="343"/>
    </location>
</feature>
<keyword evidence="2" id="KW-0472">Membrane</keyword>
<dbReference type="EMBL" id="ANOH01000032">
    <property type="protein sequence ID" value="EMI58220.1"/>
    <property type="molecule type" value="Genomic_DNA"/>
</dbReference>
<proteinExistence type="predicted"/>
<dbReference type="OrthoDB" id="264178at2"/>
<feature type="region of interest" description="Disordered" evidence="1">
    <location>
        <begin position="470"/>
        <end position="513"/>
    </location>
</feature>
<dbReference type="AlphaFoldDB" id="M5U9Z3"/>
<keyword evidence="2" id="KW-0812">Transmembrane</keyword>
<feature type="compositionally biased region" description="Low complexity" evidence="1">
    <location>
        <begin position="504"/>
        <end position="513"/>
    </location>
</feature>